<dbReference type="Proteomes" id="UP000199699">
    <property type="component" value="Unassembled WGS sequence"/>
</dbReference>
<evidence type="ECO:0000313" key="2">
    <source>
        <dbReference type="Proteomes" id="UP000199699"/>
    </source>
</evidence>
<name>A0A1C6R787_9ACTN</name>
<gene>
    <name evidence="1" type="ORF">GA0070616_0015</name>
</gene>
<keyword evidence="2" id="KW-1185">Reference proteome</keyword>
<evidence type="ECO:0000313" key="1">
    <source>
        <dbReference type="EMBL" id="SCL12787.1"/>
    </source>
</evidence>
<sequence length="114" mass="12843">MRNAITGRRWRRPGRVCPPWCAGDHQCTAQHGYASGEHRSDPMAWRLAYGRLVATRVETIDGRSRLELTGSIRLPVDEVEAQRWASQLAVQVDLAIRRIAVGPAPKMREQVTGR</sequence>
<accession>A0A1C6R787</accession>
<dbReference type="AlphaFoldDB" id="A0A1C6R787"/>
<dbReference type="STRING" id="145857.GA0070616_0015"/>
<protein>
    <submittedName>
        <fullName evidence="1">Uncharacterized protein</fullName>
    </submittedName>
</protein>
<dbReference type="EMBL" id="FMHT01000001">
    <property type="protein sequence ID" value="SCL12787.1"/>
    <property type="molecule type" value="Genomic_DNA"/>
</dbReference>
<reference evidence="1 2" key="1">
    <citation type="submission" date="2016-06" db="EMBL/GenBank/DDBJ databases">
        <authorList>
            <person name="Kjaerup R.B."/>
            <person name="Dalgaard T.S."/>
            <person name="Juul-Madsen H.R."/>
        </authorList>
    </citation>
    <scope>NUCLEOTIDE SEQUENCE [LARGE SCALE GENOMIC DNA]</scope>
    <source>
        <strain evidence="1 2">DSM 43818</strain>
    </source>
</reference>
<proteinExistence type="predicted"/>
<organism evidence="1 2">
    <name type="scientific">Micromonospora nigra</name>
    <dbReference type="NCBI Taxonomy" id="145857"/>
    <lineage>
        <taxon>Bacteria</taxon>
        <taxon>Bacillati</taxon>
        <taxon>Actinomycetota</taxon>
        <taxon>Actinomycetes</taxon>
        <taxon>Micromonosporales</taxon>
        <taxon>Micromonosporaceae</taxon>
        <taxon>Micromonospora</taxon>
    </lineage>
</organism>